<organism evidence="2">
    <name type="scientific">Vecturithrix granuli</name>
    <dbReference type="NCBI Taxonomy" id="1499967"/>
    <lineage>
        <taxon>Bacteria</taxon>
        <taxon>Candidatus Moduliflexota</taxon>
        <taxon>Candidatus Vecturitrichia</taxon>
        <taxon>Candidatus Vecturitrichales</taxon>
        <taxon>Candidatus Vecturitrichaceae</taxon>
        <taxon>Candidatus Vecturithrix</taxon>
    </lineage>
</organism>
<dbReference type="Gene3D" id="1.25.40.10">
    <property type="entry name" value="Tetratricopeptide repeat domain"/>
    <property type="match status" value="2"/>
</dbReference>
<dbReference type="SMART" id="SM00028">
    <property type="entry name" value="TPR"/>
    <property type="match status" value="4"/>
</dbReference>
<name>A0A081BTP9_VECG1</name>
<keyword evidence="3" id="KW-1185">Reference proteome</keyword>
<reference evidence="2" key="1">
    <citation type="journal article" date="2015" name="PeerJ">
        <title>First genomic representation of candidate bacterial phylum KSB3 points to enhanced environmental sensing as a trigger of wastewater bulking.</title>
        <authorList>
            <person name="Sekiguchi Y."/>
            <person name="Ohashi A."/>
            <person name="Parks D.H."/>
            <person name="Yamauchi T."/>
            <person name="Tyson G.W."/>
            <person name="Hugenholtz P."/>
        </authorList>
    </citation>
    <scope>NUCLEOTIDE SEQUENCE [LARGE SCALE GENOMIC DNA]</scope>
</reference>
<gene>
    <name evidence="2" type="ORF">U27_02661</name>
</gene>
<feature type="repeat" description="TPR" evidence="1">
    <location>
        <begin position="272"/>
        <end position="305"/>
    </location>
</feature>
<dbReference type="eggNOG" id="COG4783">
    <property type="taxonomic scope" value="Bacteria"/>
</dbReference>
<dbReference type="Pfam" id="PF13174">
    <property type="entry name" value="TPR_6"/>
    <property type="match status" value="1"/>
</dbReference>
<protein>
    <submittedName>
        <fullName evidence="2">Uncharacterized protein</fullName>
    </submittedName>
</protein>
<dbReference type="PROSITE" id="PS50005">
    <property type="entry name" value="TPR"/>
    <property type="match status" value="1"/>
</dbReference>
<proteinExistence type="predicted"/>
<dbReference type="SUPFAM" id="SSF48452">
    <property type="entry name" value="TPR-like"/>
    <property type="match status" value="2"/>
</dbReference>
<dbReference type="Proteomes" id="UP000030661">
    <property type="component" value="Unassembled WGS sequence"/>
</dbReference>
<accession>A0A081BTP9</accession>
<sequence length="361" mass="42677">MANADDGTQQAILMAQQALYEGNFDQALTRFLAIIQNYPDDPKGYLFLALTYRWLTRIDPGSTEYQEQFERAVSRSIRKNLSLIEENPNNTEATLYLAASYGYRAEYYNFLKQSWSKAYDDGVKMQEYLEKAKKFPHTTIDIQLGYGLYNYYAYLYREKIGWWRFLLSLPKGDKKKGLELLEKVREEGIYANIEAWYFLIEIYKEEKDPTLRARARTLSEELRQKYPHNPFFHTLLAGIYHKQHDWQRSIQTAREILVQANTQRYYSAYLIYQAKYLIGESSFFLGQNDQALQAFDEIIAFQPRQPAYLLPWTHLRRGTIYSLKGQQEQATAEFQLVLKMEDVLHVHELARGLLERQQHQN</sequence>
<dbReference type="InterPro" id="IPR019734">
    <property type="entry name" value="TPR_rpt"/>
</dbReference>
<dbReference type="InterPro" id="IPR011990">
    <property type="entry name" value="TPR-like_helical_dom_sf"/>
</dbReference>
<evidence type="ECO:0000313" key="2">
    <source>
        <dbReference type="EMBL" id="GAK55704.1"/>
    </source>
</evidence>
<keyword evidence="1" id="KW-0802">TPR repeat</keyword>
<dbReference type="Pfam" id="PF13432">
    <property type="entry name" value="TPR_16"/>
    <property type="match status" value="1"/>
</dbReference>
<evidence type="ECO:0000313" key="3">
    <source>
        <dbReference type="Proteomes" id="UP000030661"/>
    </source>
</evidence>
<dbReference type="AlphaFoldDB" id="A0A081BTP9"/>
<dbReference type="EMBL" id="DF820464">
    <property type="protein sequence ID" value="GAK55704.1"/>
    <property type="molecule type" value="Genomic_DNA"/>
</dbReference>
<evidence type="ECO:0000256" key="1">
    <source>
        <dbReference type="PROSITE-ProRule" id="PRU00339"/>
    </source>
</evidence>
<dbReference type="STRING" id="1499967.U27_02661"/>
<dbReference type="HOGENOM" id="CLU_680880_0_0_0"/>